<dbReference type="InterPro" id="IPR005467">
    <property type="entry name" value="His_kinase_dom"/>
</dbReference>
<keyword evidence="3" id="KW-1133">Transmembrane helix</keyword>
<dbReference type="EMBL" id="FOJI01000018">
    <property type="protein sequence ID" value="SEW41856.1"/>
    <property type="molecule type" value="Genomic_DNA"/>
</dbReference>
<keyword evidence="2" id="KW-0902">Two-component regulatory system</keyword>
<dbReference type="RefSeq" id="WP_092456857.1">
    <property type="nucleotide sequence ID" value="NZ_FOJI01000018.1"/>
</dbReference>
<protein>
    <submittedName>
        <fullName evidence="5">Histidine kinase-, DNA gyrase B-, and HSP90-like ATPase</fullName>
    </submittedName>
</protein>
<dbReference type="InterPro" id="IPR039506">
    <property type="entry name" value="SPOB_a"/>
</dbReference>
<evidence type="ECO:0000259" key="4">
    <source>
        <dbReference type="PROSITE" id="PS50109"/>
    </source>
</evidence>
<proteinExistence type="predicted"/>
<keyword evidence="6" id="KW-1185">Reference proteome</keyword>
<dbReference type="OrthoDB" id="9813149at2"/>
<evidence type="ECO:0000256" key="2">
    <source>
        <dbReference type="ARBA" id="ARBA00023012"/>
    </source>
</evidence>
<dbReference type="PROSITE" id="PS50109">
    <property type="entry name" value="HIS_KIN"/>
    <property type="match status" value="1"/>
</dbReference>
<keyword evidence="1 5" id="KW-0418">Kinase</keyword>
<organism evidence="5 6">
    <name type="scientific">[Clostridium] fimetarium</name>
    <dbReference type="NCBI Taxonomy" id="99656"/>
    <lineage>
        <taxon>Bacteria</taxon>
        <taxon>Bacillati</taxon>
        <taxon>Bacillota</taxon>
        <taxon>Clostridia</taxon>
        <taxon>Lachnospirales</taxon>
        <taxon>Lachnospiraceae</taxon>
    </lineage>
</organism>
<dbReference type="Pfam" id="PF14689">
    <property type="entry name" value="SPOB_a"/>
    <property type="match status" value="1"/>
</dbReference>
<dbReference type="SMART" id="SM00387">
    <property type="entry name" value="HATPase_c"/>
    <property type="match status" value="1"/>
</dbReference>
<dbReference type="Pfam" id="PF02518">
    <property type="entry name" value="HATPase_c"/>
    <property type="match status" value="1"/>
</dbReference>
<keyword evidence="3" id="KW-0472">Membrane</keyword>
<dbReference type="PANTHER" id="PTHR40448:SF1">
    <property type="entry name" value="TWO-COMPONENT SENSOR HISTIDINE KINASE"/>
    <property type="match status" value="1"/>
</dbReference>
<feature type="transmembrane region" description="Helical" evidence="3">
    <location>
        <begin position="12"/>
        <end position="29"/>
    </location>
</feature>
<dbReference type="Gene3D" id="3.30.565.10">
    <property type="entry name" value="Histidine kinase-like ATPase, C-terminal domain"/>
    <property type="match status" value="1"/>
</dbReference>
<dbReference type="GO" id="GO:0000160">
    <property type="term" value="P:phosphorelay signal transduction system"/>
    <property type="evidence" value="ECO:0007669"/>
    <property type="project" value="UniProtKB-KW"/>
</dbReference>
<dbReference type="CDD" id="cd00075">
    <property type="entry name" value="HATPase"/>
    <property type="match status" value="1"/>
</dbReference>
<evidence type="ECO:0000256" key="1">
    <source>
        <dbReference type="ARBA" id="ARBA00022777"/>
    </source>
</evidence>
<name>A0A1I0RLD9_9FIRM</name>
<dbReference type="GO" id="GO:0016301">
    <property type="term" value="F:kinase activity"/>
    <property type="evidence" value="ECO:0007669"/>
    <property type="project" value="UniProtKB-KW"/>
</dbReference>
<dbReference type="InterPro" id="IPR036890">
    <property type="entry name" value="HATPase_C_sf"/>
</dbReference>
<feature type="domain" description="Histidine kinase" evidence="4">
    <location>
        <begin position="85"/>
        <end position="274"/>
    </location>
</feature>
<feature type="transmembrane region" description="Helical" evidence="3">
    <location>
        <begin position="41"/>
        <end position="61"/>
    </location>
</feature>
<dbReference type="GO" id="GO:0042802">
    <property type="term" value="F:identical protein binding"/>
    <property type="evidence" value="ECO:0007669"/>
    <property type="project" value="TreeGrafter"/>
</dbReference>
<accession>A0A1I0RLD9</accession>
<dbReference type="Gene3D" id="1.10.287.130">
    <property type="match status" value="1"/>
</dbReference>
<reference evidence="5 6" key="1">
    <citation type="submission" date="2016-10" db="EMBL/GenBank/DDBJ databases">
        <authorList>
            <person name="de Groot N.N."/>
        </authorList>
    </citation>
    <scope>NUCLEOTIDE SEQUENCE [LARGE SCALE GENOMIC DNA]</scope>
    <source>
        <strain evidence="5 6">DSM 9179</strain>
    </source>
</reference>
<keyword evidence="3" id="KW-0812">Transmembrane</keyword>
<dbReference type="InterPro" id="IPR003594">
    <property type="entry name" value="HATPase_dom"/>
</dbReference>
<evidence type="ECO:0000313" key="5">
    <source>
        <dbReference type="EMBL" id="SEW41856.1"/>
    </source>
</evidence>
<keyword evidence="1 5" id="KW-0808">Transferase</keyword>
<sequence>MYVRKVVRNLLIICYIQFFLCILFWIGVGTKVLGRVGWCDYAIMGAVLFCSGGLIIGIGLINRYYNVGIEETIKNLEELNTTLRTQRHDYINHMQIVYGLLELDEYQDAREYLEPVFVDIMKVSNALKTSKPALNALLQAKMETARRADIAMFLGVTSDLRNIKIEQWELCKVLANLIDNAITAVDQMEKEKTIHIEIGEDIRNYRFCVYNNGPVIPESQQDLIFKKGYSTKKDEGHGLGLMIINQILDSNNGTIELQSIEGKTSFTVFISKEDVS</sequence>
<gene>
    <name evidence="5" type="ORF">SAMN05421659_11831</name>
</gene>
<dbReference type="PANTHER" id="PTHR40448">
    <property type="entry name" value="TWO-COMPONENT SENSOR HISTIDINE KINASE"/>
    <property type="match status" value="1"/>
</dbReference>
<dbReference type="SUPFAM" id="SSF55874">
    <property type="entry name" value="ATPase domain of HSP90 chaperone/DNA topoisomerase II/histidine kinase"/>
    <property type="match status" value="1"/>
</dbReference>
<evidence type="ECO:0000256" key="3">
    <source>
        <dbReference type="SAM" id="Phobius"/>
    </source>
</evidence>
<dbReference type="STRING" id="99656.SAMN05421659_11831"/>
<dbReference type="AlphaFoldDB" id="A0A1I0RLD9"/>
<evidence type="ECO:0000313" key="6">
    <source>
        <dbReference type="Proteomes" id="UP000199701"/>
    </source>
</evidence>
<dbReference type="Proteomes" id="UP000199701">
    <property type="component" value="Unassembled WGS sequence"/>
</dbReference>